<organism evidence="2 3">
    <name type="scientific">Staphylotrichum longicolle</name>
    <dbReference type="NCBI Taxonomy" id="669026"/>
    <lineage>
        <taxon>Eukaryota</taxon>
        <taxon>Fungi</taxon>
        <taxon>Dikarya</taxon>
        <taxon>Ascomycota</taxon>
        <taxon>Pezizomycotina</taxon>
        <taxon>Sordariomycetes</taxon>
        <taxon>Sordariomycetidae</taxon>
        <taxon>Sordariales</taxon>
        <taxon>Chaetomiaceae</taxon>
        <taxon>Staphylotrichum</taxon>
    </lineage>
</organism>
<dbReference type="AlphaFoldDB" id="A0AAD4F2B6"/>
<evidence type="ECO:0000313" key="2">
    <source>
        <dbReference type="EMBL" id="KAG7291410.1"/>
    </source>
</evidence>
<gene>
    <name evidence="2" type="ORF">NEMBOFW57_001429</name>
</gene>
<sequence length="149" mass="16472">MDALQLAGRNTHSTTLEVETIDTQAFLAQQLKVLDAFKQKNSEEAAREDARHKLHKKLDDEHLVGGDADRAAEAKVLEHIGPVQFNMGGIQVDADDMVQRLKERQAYGSSPEPGSPTAEEVMDSTPQMDTENLQAFFHGLMNRRGASTK</sequence>
<reference evidence="2" key="1">
    <citation type="submission" date="2023-02" db="EMBL/GenBank/DDBJ databases">
        <authorList>
            <person name="Palmer J.M."/>
        </authorList>
    </citation>
    <scope>NUCLEOTIDE SEQUENCE</scope>
    <source>
        <strain evidence="2">FW57</strain>
    </source>
</reference>
<proteinExistence type="predicted"/>
<accession>A0AAD4F2B6</accession>
<name>A0AAD4F2B6_9PEZI</name>
<evidence type="ECO:0000313" key="3">
    <source>
        <dbReference type="Proteomes" id="UP001197093"/>
    </source>
</evidence>
<protein>
    <submittedName>
        <fullName evidence="2">Uncharacterized protein</fullName>
    </submittedName>
</protein>
<dbReference type="Proteomes" id="UP001197093">
    <property type="component" value="Unassembled WGS sequence"/>
</dbReference>
<evidence type="ECO:0000256" key="1">
    <source>
        <dbReference type="SAM" id="MobiDB-lite"/>
    </source>
</evidence>
<dbReference type="EMBL" id="JAHCVI010000001">
    <property type="protein sequence ID" value="KAG7291410.1"/>
    <property type="molecule type" value="Genomic_DNA"/>
</dbReference>
<keyword evidence="3" id="KW-1185">Reference proteome</keyword>
<comment type="caution">
    <text evidence="2">The sequence shown here is derived from an EMBL/GenBank/DDBJ whole genome shotgun (WGS) entry which is preliminary data.</text>
</comment>
<feature type="region of interest" description="Disordered" evidence="1">
    <location>
        <begin position="101"/>
        <end position="131"/>
    </location>
</feature>